<dbReference type="GO" id="GO:0016787">
    <property type="term" value="F:hydrolase activity"/>
    <property type="evidence" value="ECO:0007669"/>
    <property type="project" value="UniProtKB-KW"/>
</dbReference>
<dbReference type="EMBL" id="JBHRSV010000017">
    <property type="protein sequence ID" value="MFC2926340.1"/>
    <property type="molecule type" value="Genomic_DNA"/>
</dbReference>
<dbReference type="PANTHER" id="PTHR48081:SF8">
    <property type="entry name" value="ALPHA_BETA HYDROLASE FOLD-3 DOMAIN-CONTAINING PROTEIN-RELATED"/>
    <property type="match status" value="1"/>
</dbReference>
<dbReference type="InterPro" id="IPR050300">
    <property type="entry name" value="GDXG_lipolytic_enzyme"/>
</dbReference>
<dbReference type="Proteomes" id="UP001595379">
    <property type="component" value="Unassembled WGS sequence"/>
</dbReference>
<feature type="domain" description="Alpha/beta hydrolase fold-3" evidence="4">
    <location>
        <begin position="78"/>
        <end position="280"/>
    </location>
</feature>
<dbReference type="RefSeq" id="WP_343165723.1">
    <property type="nucleotide sequence ID" value="NZ_JBHRSV010000017.1"/>
</dbReference>
<organism evidence="5 6">
    <name type="scientific">Hyphobacterium vulgare</name>
    <dbReference type="NCBI Taxonomy" id="1736751"/>
    <lineage>
        <taxon>Bacteria</taxon>
        <taxon>Pseudomonadati</taxon>
        <taxon>Pseudomonadota</taxon>
        <taxon>Alphaproteobacteria</taxon>
        <taxon>Maricaulales</taxon>
        <taxon>Maricaulaceae</taxon>
        <taxon>Hyphobacterium</taxon>
    </lineage>
</organism>
<dbReference type="Pfam" id="PF07859">
    <property type="entry name" value="Abhydrolase_3"/>
    <property type="match status" value="1"/>
</dbReference>
<comment type="similarity">
    <text evidence="1">Belongs to the 'GDXG' lipolytic enzyme family.</text>
</comment>
<dbReference type="PROSITE" id="PS01174">
    <property type="entry name" value="LIPASE_GDXG_SER"/>
    <property type="match status" value="1"/>
</dbReference>
<dbReference type="InterPro" id="IPR013094">
    <property type="entry name" value="AB_hydrolase_3"/>
</dbReference>
<dbReference type="InterPro" id="IPR029058">
    <property type="entry name" value="AB_hydrolase_fold"/>
</dbReference>
<sequence length="305" mass="32646">MSENDRDFWSRLGLSDPFTSKAGLARVREAMKGAPAVLEAAPPEIGGTVDLAIPAGGHTIPARLYLPENAPETGPLCVFFHGGGYALGGLDSHDRVCRRLCAMSGVRLLAIDYRLAPEHAFPAAYDDSLAAFDWAAGEGAAELGADPSRLAVAGDSAGGGLAAAVAQARRAQIRFQLLIYPLLQLAEVRKDKLKAFEGHILSAKTLEWIRDKYVADPALVRDPRCSPLFCDDLHGLPPAYIAAAELDPLLAEGRAYADKLAAFGVPVDYHLGRKLPHGYFNMTRTLPVAKRLIDKVGEKLGAALR</sequence>
<reference evidence="6" key="1">
    <citation type="journal article" date="2019" name="Int. J. Syst. Evol. Microbiol.">
        <title>The Global Catalogue of Microorganisms (GCM) 10K type strain sequencing project: providing services to taxonomists for standard genome sequencing and annotation.</title>
        <authorList>
            <consortium name="The Broad Institute Genomics Platform"/>
            <consortium name="The Broad Institute Genome Sequencing Center for Infectious Disease"/>
            <person name="Wu L."/>
            <person name="Ma J."/>
        </authorList>
    </citation>
    <scope>NUCLEOTIDE SEQUENCE [LARGE SCALE GENOMIC DNA]</scope>
    <source>
        <strain evidence="6">KCTC 52487</strain>
    </source>
</reference>
<comment type="caution">
    <text evidence="5">The sequence shown here is derived from an EMBL/GenBank/DDBJ whole genome shotgun (WGS) entry which is preliminary data.</text>
</comment>
<evidence type="ECO:0000256" key="2">
    <source>
        <dbReference type="ARBA" id="ARBA00022801"/>
    </source>
</evidence>
<feature type="active site" evidence="3">
    <location>
        <position position="156"/>
    </location>
</feature>
<keyword evidence="2 5" id="KW-0378">Hydrolase</keyword>
<name>A0ABV6ZY32_9PROT</name>
<evidence type="ECO:0000259" key="4">
    <source>
        <dbReference type="Pfam" id="PF07859"/>
    </source>
</evidence>
<gene>
    <name evidence="5" type="ORF">ACFOOR_09500</name>
</gene>
<dbReference type="Gene3D" id="3.40.50.1820">
    <property type="entry name" value="alpha/beta hydrolase"/>
    <property type="match status" value="1"/>
</dbReference>
<dbReference type="InterPro" id="IPR033140">
    <property type="entry name" value="Lipase_GDXG_put_SER_AS"/>
</dbReference>
<accession>A0ABV6ZY32</accession>
<proteinExistence type="inferred from homology"/>
<keyword evidence="6" id="KW-1185">Reference proteome</keyword>
<dbReference type="SUPFAM" id="SSF53474">
    <property type="entry name" value="alpha/beta-Hydrolases"/>
    <property type="match status" value="1"/>
</dbReference>
<evidence type="ECO:0000256" key="1">
    <source>
        <dbReference type="ARBA" id="ARBA00010515"/>
    </source>
</evidence>
<protein>
    <submittedName>
        <fullName evidence="5">Alpha/beta hydrolase</fullName>
    </submittedName>
</protein>
<dbReference type="PANTHER" id="PTHR48081">
    <property type="entry name" value="AB HYDROLASE SUPERFAMILY PROTEIN C4A8.06C"/>
    <property type="match status" value="1"/>
</dbReference>
<evidence type="ECO:0000313" key="5">
    <source>
        <dbReference type="EMBL" id="MFC2926340.1"/>
    </source>
</evidence>
<evidence type="ECO:0000256" key="3">
    <source>
        <dbReference type="PROSITE-ProRule" id="PRU10038"/>
    </source>
</evidence>
<evidence type="ECO:0000313" key="6">
    <source>
        <dbReference type="Proteomes" id="UP001595379"/>
    </source>
</evidence>